<dbReference type="GO" id="GO:0006310">
    <property type="term" value="P:DNA recombination"/>
    <property type="evidence" value="ECO:0007669"/>
    <property type="project" value="UniProtKB-KW"/>
</dbReference>
<dbReference type="Pfam" id="PF04967">
    <property type="entry name" value="HTH_10"/>
    <property type="match status" value="1"/>
</dbReference>
<organism evidence="6 7">
    <name type="scientific">Haloferax sulfurifontis</name>
    <dbReference type="NCBI Taxonomy" id="255616"/>
    <lineage>
        <taxon>Archaea</taxon>
        <taxon>Methanobacteriati</taxon>
        <taxon>Methanobacteriota</taxon>
        <taxon>Stenosarchaea group</taxon>
        <taxon>Halobacteria</taxon>
        <taxon>Halobacteriales</taxon>
        <taxon>Haloferacaceae</taxon>
        <taxon>Haloferax</taxon>
    </lineage>
</organism>
<dbReference type="EMBL" id="BMCI01000006">
    <property type="protein sequence ID" value="GGC66967.1"/>
    <property type="molecule type" value="Genomic_DNA"/>
</dbReference>
<keyword evidence="3" id="KW-0233">DNA recombination</keyword>
<accession>A0A830E133</accession>
<reference evidence="6" key="2">
    <citation type="submission" date="2020-09" db="EMBL/GenBank/DDBJ databases">
        <authorList>
            <person name="Sun Q."/>
            <person name="Sedlacek I."/>
        </authorList>
    </citation>
    <scope>NUCLEOTIDE SEQUENCE</scope>
    <source>
        <strain evidence="6">CCM 7217</strain>
    </source>
</reference>
<dbReference type="AlphaFoldDB" id="A0A830E133"/>
<evidence type="ECO:0000259" key="4">
    <source>
        <dbReference type="Pfam" id="PF04967"/>
    </source>
</evidence>
<sequence>MRGENSDPTPLSAGGYERLRRATETYREDLVLRLGAEVGLTPAEMSQFEPAHVTQRRRGGTELYFLAVPTDGREAYLPNEVEHDLRKYVTTTGIDETERVLPVTPRRLQMLVASVGTRAAETTGREGLAEVSTRGLRRHFARTMLADGVPPSVVMRIGGWDRIESLAPLLDDPSDGEVFDALSPAPVDGGGRAGAGKSDRLRRVVETARSVGSALSAVNTRNEVEQAVCDGLAESDQYRFAWVESGETDARASLTAAGVDEGALEAVRQSLAGRGTDFTRRACDARAVQTVRLDSSSTPEHGPLAVVPLVHGETAYGALYVALDAEEVADPEAAVLVTLGRHVGQAIAAAERRKLLLADTVVQLEFESSDERDVLVRLSADLGCSVRLRGVVPIEGRSLLCFLTVREATTDAVFDELQTAADVEHIRLIRDRGTESLLEVALSAGSAITSLTSYDGTVSRFVAEDGVAHFVGEFSNETPLRDVMSDLTDAYPATELVAKQEVERPTRNTADFRASLVARLTDKQQSVLRAAYLAGYFEWPRGSTAEDLADSIDISSPTLHQHLRTAQQKLMTAFFDDDSDERASTLDP</sequence>
<gene>
    <name evidence="6" type="ORF">GCM10007209_31330</name>
</gene>
<feature type="domain" description="HTH bat-type" evidence="4">
    <location>
        <begin position="520"/>
        <end position="572"/>
    </location>
</feature>
<feature type="domain" description="Bacterioopsin transcriptional activator GAF and HTH associated" evidence="5">
    <location>
        <begin position="359"/>
        <end position="514"/>
    </location>
</feature>
<dbReference type="InterPro" id="IPR013762">
    <property type="entry name" value="Integrase-like_cat_sf"/>
</dbReference>
<dbReference type="RefSeq" id="WP_188424395.1">
    <property type="nucleotide sequence ID" value="NZ_BMCI01000006.1"/>
</dbReference>
<dbReference type="Gene3D" id="3.30.450.40">
    <property type="match status" value="1"/>
</dbReference>
<keyword evidence="2" id="KW-0804">Transcription</keyword>
<dbReference type="GO" id="GO:0015074">
    <property type="term" value="P:DNA integration"/>
    <property type="evidence" value="ECO:0007669"/>
    <property type="project" value="InterPro"/>
</dbReference>
<keyword evidence="1" id="KW-0805">Transcription regulation</keyword>
<dbReference type="Proteomes" id="UP000646833">
    <property type="component" value="Unassembled WGS sequence"/>
</dbReference>
<dbReference type="InterPro" id="IPR007050">
    <property type="entry name" value="HTH_bacterioopsin"/>
</dbReference>
<dbReference type="PANTHER" id="PTHR34236:SF1">
    <property type="entry name" value="DIMETHYL SULFOXIDE REDUCTASE TRANSCRIPTIONAL ACTIVATOR"/>
    <property type="match status" value="1"/>
</dbReference>
<dbReference type="SUPFAM" id="SSF56349">
    <property type="entry name" value="DNA breaking-rejoining enzymes"/>
    <property type="match status" value="1"/>
</dbReference>
<name>A0A830E133_9EURY</name>
<dbReference type="InterPro" id="IPR031803">
    <property type="entry name" value="BAT_GAF/HTH-assoc"/>
</dbReference>
<dbReference type="Pfam" id="PF15915">
    <property type="entry name" value="BAT"/>
    <property type="match status" value="1"/>
</dbReference>
<dbReference type="Gene3D" id="1.10.443.10">
    <property type="entry name" value="Intergrase catalytic core"/>
    <property type="match status" value="1"/>
</dbReference>
<evidence type="ECO:0000313" key="6">
    <source>
        <dbReference type="EMBL" id="GGC66967.1"/>
    </source>
</evidence>
<evidence type="ECO:0000256" key="2">
    <source>
        <dbReference type="ARBA" id="ARBA00023163"/>
    </source>
</evidence>
<evidence type="ECO:0000313" key="7">
    <source>
        <dbReference type="Proteomes" id="UP000646833"/>
    </source>
</evidence>
<dbReference type="GO" id="GO:0003677">
    <property type="term" value="F:DNA binding"/>
    <property type="evidence" value="ECO:0007669"/>
    <property type="project" value="InterPro"/>
</dbReference>
<evidence type="ECO:0000256" key="1">
    <source>
        <dbReference type="ARBA" id="ARBA00023015"/>
    </source>
</evidence>
<comment type="caution">
    <text evidence="6">The sequence shown here is derived from an EMBL/GenBank/DDBJ whole genome shotgun (WGS) entry which is preliminary data.</text>
</comment>
<reference evidence="6" key="1">
    <citation type="journal article" date="2014" name="Int. J. Syst. Evol. Microbiol.">
        <title>Complete genome sequence of Corynebacterium casei LMG S-19264T (=DSM 44701T), isolated from a smear-ripened cheese.</title>
        <authorList>
            <consortium name="US DOE Joint Genome Institute (JGI-PGF)"/>
            <person name="Walter F."/>
            <person name="Albersmeier A."/>
            <person name="Kalinowski J."/>
            <person name="Ruckert C."/>
        </authorList>
    </citation>
    <scope>NUCLEOTIDE SEQUENCE</scope>
    <source>
        <strain evidence="6">CCM 7217</strain>
    </source>
</reference>
<evidence type="ECO:0000259" key="5">
    <source>
        <dbReference type="Pfam" id="PF15915"/>
    </source>
</evidence>
<protein>
    <submittedName>
        <fullName evidence="6">XRE family transcriptional regulator</fullName>
    </submittedName>
</protein>
<dbReference type="PANTHER" id="PTHR34236">
    <property type="entry name" value="DIMETHYL SULFOXIDE REDUCTASE TRANSCRIPTIONAL ACTIVATOR"/>
    <property type="match status" value="1"/>
</dbReference>
<dbReference type="InterPro" id="IPR029016">
    <property type="entry name" value="GAF-like_dom_sf"/>
</dbReference>
<dbReference type="InterPro" id="IPR011010">
    <property type="entry name" value="DNA_brk_join_enz"/>
</dbReference>
<proteinExistence type="predicted"/>
<evidence type="ECO:0000256" key="3">
    <source>
        <dbReference type="ARBA" id="ARBA00023172"/>
    </source>
</evidence>